<evidence type="ECO:0000313" key="4">
    <source>
        <dbReference type="EMBL" id="MST97843.1"/>
    </source>
</evidence>
<evidence type="ECO:0000256" key="3">
    <source>
        <dbReference type="ARBA" id="ARBA00023002"/>
    </source>
</evidence>
<reference evidence="4 5" key="1">
    <citation type="submission" date="2019-08" db="EMBL/GenBank/DDBJ databases">
        <title>In-depth cultivation of the pig gut microbiome towards novel bacterial diversity and tailored functional studies.</title>
        <authorList>
            <person name="Wylensek D."/>
            <person name="Hitch T.C.A."/>
            <person name="Clavel T."/>
        </authorList>
    </citation>
    <scope>NUCLEOTIDE SEQUENCE [LARGE SCALE GENOMIC DNA]</scope>
    <source>
        <strain evidence="4 5">BBE-744-WT-12</strain>
    </source>
</reference>
<dbReference type="GO" id="GO:0018580">
    <property type="term" value="F:nitronate monooxygenase activity"/>
    <property type="evidence" value="ECO:0007669"/>
    <property type="project" value="InterPro"/>
</dbReference>
<evidence type="ECO:0008006" key="6">
    <source>
        <dbReference type="Google" id="ProtNLM"/>
    </source>
</evidence>
<dbReference type="Proteomes" id="UP000435649">
    <property type="component" value="Unassembled WGS sequence"/>
</dbReference>
<dbReference type="EMBL" id="VUNS01000013">
    <property type="protein sequence ID" value="MST97843.1"/>
    <property type="molecule type" value="Genomic_DNA"/>
</dbReference>
<dbReference type="PANTHER" id="PTHR32332">
    <property type="entry name" value="2-NITROPROPANE DIOXYGENASE"/>
    <property type="match status" value="1"/>
</dbReference>
<keyword evidence="1" id="KW-0285">Flavoprotein</keyword>
<keyword evidence="2" id="KW-0288">FMN</keyword>
<evidence type="ECO:0000313" key="5">
    <source>
        <dbReference type="Proteomes" id="UP000435649"/>
    </source>
</evidence>
<dbReference type="SUPFAM" id="SSF51412">
    <property type="entry name" value="Inosine monophosphate dehydrogenase (IMPDH)"/>
    <property type="match status" value="1"/>
</dbReference>
<dbReference type="Gene3D" id="3.20.20.70">
    <property type="entry name" value="Aldolase class I"/>
    <property type="match status" value="1"/>
</dbReference>
<dbReference type="AlphaFoldDB" id="A0A844G3W7"/>
<protein>
    <recommendedName>
        <fullName evidence="6">Enoyl-[acyl-carrier protein] reductase II</fullName>
    </recommendedName>
</protein>
<sequence>MLTPLMRRGSEFLGVKYPIICGAMTWVSEPKLVSAVCNAGGFGCLAGGNAPCDILEKQIHQLRELTPNNFAVNLITIAPAYKDHLAMLDRVKVPYIIFAGSFPKEKEIAAAKATGAKVLCFASTVSIAERMIRFGADGIILEGSEAGGHIGHVSSMVLIQQVLYKFHKEIPIFIAGGIGTGKMMAHLLTMGAAGVQLGTRFVMTEESTVHPAFKEAFRHANARDAISTPQYDQKLPVVAVRALRNRGTDLFGQLQLRLLRELEAGTIHRAEAQEEVEKFWIGALRRAAVEGDVDNGSLMAGQSVGLVDKVMTVRELIDELLEGAEDELVELKAKLCGC</sequence>
<dbReference type="PANTHER" id="PTHR32332:SF20">
    <property type="entry name" value="2-NITROPROPANE DIOXYGENASE-LIKE PROTEIN"/>
    <property type="match status" value="1"/>
</dbReference>
<dbReference type="Pfam" id="PF03060">
    <property type="entry name" value="NMO"/>
    <property type="match status" value="1"/>
</dbReference>
<evidence type="ECO:0000256" key="1">
    <source>
        <dbReference type="ARBA" id="ARBA00022630"/>
    </source>
</evidence>
<keyword evidence="5" id="KW-1185">Reference proteome</keyword>
<keyword evidence="3" id="KW-0560">Oxidoreductase</keyword>
<name>A0A844G3W7_9BACT</name>
<evidence type="ECO:0000256" key="2">
    <source>
        <dbReference type="ARBA" id="ARBA00022643"/>
    </source>
</evidence>
<dbReference type="InterPro" id="IPR013785">
    <property type="entry name" value="Aldolase_TIM"/>
</dbReference>
<comment type="caution">
    <text evidence="4">The sequence shown here is derived from an EMBL/GenBank/DDBJ whole genome shotgun (WGS) entry which is preliminary data.</text>
</comment>
<dbReference type="CDD" id="cd04730">
    <property type="entry name" value="NPD_like"/>
    <property type="match status" value="1"/>
</dbReference>
<gene>
    <name evidence="4" type="ORF">FYJ85_12430</name>
</gene>
<dbReference type="InterPro" id="IPR004136">
    <property type="entry name" value="NMO"/>
</dbReference>
<accession>A0A844G3W7</accession>
<proteinExistence type="predicted"/>
<organism evidence="4 5">
    <name type="scientific">Victivallis lenta</name>
    <dbReference type="NCBI Taxonomy" id="2606640"/>
    <lineage>
        <taxon>Bacteria</taxon>
        <taxon>Pseudomonadati</taxon>
        <taxon>Lentisphaerota</taxon>
        <taxon>Lentisphaeria</taxon>
        <taxon>Victivallales</taxon>
        <taxon>Victivallaceae</taxon>
        <taxon>Victivallis</taxon>
    </lineage>
</organism>